<comment type="caution">
    <text evidence="4">The sequence shown here is derived from an EMBL/GenBank/DDBJ whole genome shotgun (WGS) entry which is preliminary data.</text>
</comment>
<evidence type="ECO:0000256" key="1">
    <source>
        <dbReference type="ARBA" id="ARBA00023121"/>
    </source>
</evidence>
<evidence type="ECO:0000313" key="5">
    <source>
        <dbReference type="Proteomes" id="UP000663879"/>
    </source>
</evidence>
<dbReference type="EMBL" id="CAJNOC010001062">
    <property type="protein sequence ID" value="CAF0831221.1"/>
    <property type="molecule type" value="Genomic_DNA"/>
</dbReference>
<dbReference type="GO" id="GO:0008289">
    <property type="term" value="F:lipid binding"/>
    <property type="evidence" value="ECO:0007669"/>
    <property type="project" value="UniProtKB-KW"/>
</dbReference>
<dbReference type="InterPro" id="IPR000566">
    <property type="entry name" value="Lipocln_cytosolic_FA-bd_dom"/>
</dbReference>
<dbReference type="Pfam" id="PF00061">
    <property type="entry name" value="Lipocalin"/>
    <property type="match status" value="1"/>
</dbReference>
<accession>A0A813V1Z1</accession>
<name>A0A813V1Z1_9BILA</name>
<sequence length="196" mass="23164">MNSKFFICVLLLINREIECLNWFRQCQRPKTVENFNIDKIIGTWLIYSYSKGTPIDNFKCMKTIYKPTTQPDAIISNSLAWSFYTKWLDYSVIQYNDYENGTGILSTLNKNDRSIDLWNENINYYIISTDYESYLIGYFCSYKYFGMASEHNYYVLTKTPSISDDLKSEIKIVLDRIVPLDFEMTHTDFNNCNNLS</sequence>
<evidence type="ECO:0000256" key="2">
    <source>
        <dbReference type="SAM" id="SignalP"/>
    </source>
</evidence>
<keyword evidence="2" id="KW-0732">Signal</keyword>
<protein>
    <recommendedName>
        <fullName evidence="3">Lipocalin/cytosolic fatty-acid binding domain-containing protein</fullName>
    </recommendedName>
</protein>
<dbReference type="Proteomes" id="UP000663879">
    <property type="component" value="Unassembled WGS sequence"/>
</dbReference>
<reference evidence="4" key="1">
    <citation type="submission" date="2021-02" db="EMBL/GenBank/DDBJ databases">
        <authorList>
            <person name="Nowell W R."/>
        </authorList>
    </citation>
    <scope>NUCLEOTIDE SEQUENCE</scope>
    <source>
        <strain evidence="4">Ploen Becks lab</strain>
    </source>
</reference>
<gene>
    <name evidence="4" type="ORF">OXX778_LOCUS7975</name>
</gene>
<dbReference type="Gene3D" id="2.40.128.20">
    <property type="match status" value="1"/>
</dbReference>
<organism evidence="4 5">
    <name type="scientific">Brachionus calyciflorus</name>
    <dbReference type="NCBI Taxonomy" id="104777"/>
    <lineage>
        <taxon>Eukaryota</taxon>
        <taxon>Metazoa</taxon>
        <taxon>Spiralia</taxon>
        <taxon>Gnathifera</taxon>
        <taxon>Rotifera</taxon>
        <taxon>Eurotatoria</taxon>
        <taxon>Monogononta</taxon>
        <taxon>Pseudotrocha</taxon>
        <taxon>Ploima</taxon>
        <taxon>Brachionidae</taxon>
        <taxon>Brachionus</taxon>
    </lineage>
</organism>
<feature type="signal peptide" evidence="2">
    <location>
        <begin position="1"/>
        <end position="19"/>
    </location>
</feature>
<feature type="domain" description="Lipocalin/cytosolic fatty-acid binding" evidence="3">
    <location>
        <begin position="118"/>
        <end position="171"/>
    </location>
</feature>
<dbReference type="InterPro" id="IPR012674">
    <property type="entry name" value="Calycin"/>
</dbReference>
<evidence type="ECO:0000313" key="4">
    <source>
        <dbReference type="EMBL" id="CAF0831221.1"/>
    </source>
</evidence>
<evidence type="ECO:0000259" key="3">
    <source>
        <dbReference type="Pfam" id="PF00061"/>
    </source>
</evidence>
<dbReference type="SUPFAM" id="SSF50814">
    <property type="entry name" value="Lipocalins"/>
    <property type="match status" value="1"/>
</dbReference>
<dbReference type="AlphaFoldDB" id="A0A813V1Z1"/>
<keyword evidence="1" id="KW-0446">Lipid-binding</keyword>
<keyword evidence="5" id="KW-1185">Reference proteome</keyword>
<dbReference type="OrthoDB" id="565904at2759"/>
<feature type="chain" id="PRO_5032614188" description="Lipocalin/cytosolic fatty-acid binding domain-containing protein" evidence="2">
    <location>
        <begin position="20"/>
        <end position="196"/>
    </location>
</feature>
<proteinExistence type="predicted"/>